<evidence type="ECO:0000313" key="1">
    <source>
        <dbReference type="EMBL" id="BAC00472.1"/>
    </source>
</evidence>
<organism evidence="1 2">
    <name type="scientific">Corynebacterium glutamicum (strain ATCC 13032 / DSM 20300 / JCM 1318 / BCRC 11384 / CCUG 27702 / LMG 3730 / NBRC 12168 / NCIMB 10025 / NRRL B-2784 / 534)</name>
    <dbReference type="NCBI Taxonomy" id="196627"/>
    <lineage>
        <taxon>Bacteria</taxon>
        <taxon>Bacillati</taxon>
        <taxon>Actinomycetota</taxon>
        <taxon>Actinomycetes</taxon>
        <taxon>Mycobacteriales</taxon>
        <taxon>Corynebacteriaceae</taxon>
        <taxon>Corynebacterium</taxon>
    </lineage>
</organism>
<keyword evidence="2" id="KW-1185">Reference proteome</keyword>
<gene>
    <name evidence="1" type="ordered locus">Cgl3078</name>
</gene>
<sequence>MLQLVMSENSTPIFKVCTTAELRAERQELLERMRPFNLEQMHRLYDADLLSVEESEMLDNYRSLAWLIDGEIL</sequence>
<dbReference type="Proteomes" id="UP000000582">
    <property type="component" value="Chromosome"/>
</dbReference>
<dbReference type="KEGG" id="cgl:Cgl3078"/>
<name>Q8NL71_CORGL</name>
<dbReference type="HOGENOM" id="CLU_190535_0_0_11"/>
<dbReference type="AlphaFoldDB" id="Q8NL71"/>
<proteinExistence type="predicted"/>
<dbReference type="EMBL" id="BA000036">
    <property type="protein sequence ID" value="BAC00472.1"/>
    <property type="molecule type" value="Genomic_DNA"/>
</dbReference>
<accession>Q8NL71</accession>
<evidence type="ECO:0000313" key="2">
    <source>
        <dbReference type="Proteomes" id="UP000000582"/>
    </source>
</evidence>
<protein>
    <submittedName>
        <fullName evidence="1">Uncharacterized protein</fullName>
    </submittedName>
</protein>
<dbReference type="BioCyc" id="CORYNE:G18NG-12699-MONOMER"/>
<reference evidence="2" key="1">
    <citation type="journal article" date="2003" name="Appl. Microbiol. Biotechnol.">
        <title>The Corynebacterium glutamicum genome: features and impacts on biotechnological processes.</title>
        <authorList>
            <person name="Ikeda M."/>
            <person name="Nakagawa S."/>
        </authorList>
    </citation>
    <scope>NUCLEOTIDE SEQUENCE [LARGE SCALE GENOMIC DNA]</scope>
    <source>
        <strain evidence="2">ATCC 13032 / DSM 20300 / BCRC 11384 / JCM 1318 / LMG 3730 / NCIMB 10025</strain>
    </source>
</reference>